<feature type="region of interest" description="Disordered" evidence="3">
    <location>
        <begin position="1512"/>
        <end position="1638"/>
    </location>
</feature>
<accession>A0A9P5NY38</accession>
<dbReference type="PANTHER" id="PTHR47550:SF1">
    <property type="entry name" value="DUAL SPECIFICITY PROTEIN PHOSPHATASE PPS1"/>
    <property type="match status" value="1"/>
</dbReference>
<dbReference type="PROSITE" id="PS50056">
    <property type="entry name" value="TYR_PHOSPHATASE_2"/>
    <property type="match status" value="1"/>
</dbReference>
<dbReference type="InterPro" id="IPR016130">
    <property type="entry name" value="Tyr_Pase_AS"/>
</dbReference>
<feature type="compositionally biased region" description="Pro residues" evidence="3">
    <location>
        <begin position="1386"/>
        <end position="1396"/>
    </location>
</feature>
<dbReference type="GO" id="GO:0008138">
    <property type="term" value="F:protein tyrosine/serine/threonine phosphatase activity"/>
    <property type="evidence" value="ECO:0007669"/>
    <property type="project" value="InterPro"/>
</dbReference>
<feature type="compositionally biased region" description="Low complexity" evidence="3">
    <location>
        <begin position="523"/>
        <end position="559"/>
    </location>
</feature>
<feature type="compositionally biased region" description="Polar residues" evidence="3">
    <location>
        <begin position="1035"/>
        <end position="1058"/>
    </location>
</feature>
<reference evidence="6" key="1">
    <citation type="submission" date="2020-11" db="EMBL/GenBank/DDBJ databases">
        <authorList>
            <consortium name="DOE Joint Genome Institute"/>
            <person name="Ahrendt S."/>
            <person name="Riley R."/>
            <person name="Andreopoulos W."/>
            <person name="LaButti K."/>
            <person name="Pangilinan J."/>
            <person name="Ruiz-duenas F.J."/>
            <person name="Barrasa J.M."/>
            <person name="Sanchez-Garcia M."/>
            <person name="Camarero S."/>
            <person name="Miyauchi S."/>
            <person name="Serrano A."/>
            <person name="Linde D."/>
            <person name="Babiker R."/>
            <person name="Drula E."/>
            <person name="Ayuso-Fernandez I."/>
            <person name="Pacheco R."/>
            <person name="Padilla G."/>
            <person name="Ferreira P."/>
            <person name="Barriuso J."/>
            <person name="Kellner H."/>
            <person name="Castanera R."/>
            <person name="Alfaro M."/>
            <person name="Ramirez L."/>
            <person name="Pisabarro A.G."/>
            <person name="Kuo A."/>
            <person name="Tritt A."/>
            <person name="Lipzen A."/>
            <person name="He G."/>
            <person name="Yan M."/>
            <person name="Ng V."/>
            <person name="Cullen D."/>
            <person name="Martin F."/>
            <person name="Rosso M.-N."/>
            <person name="Henrissat B."/>
            <person name="Hibbett D."/>
            <person name="Martinez A.T."/>
            <person name="Grigoriev I.V."/>
        </authorList>
    </citation>
    <scope>NUCLEOTIDE SEQUENCE</scope>
    <source>
        <strain evidence="6">AH 44721</strain>
    </source>
</reference>
<feature type="region of interest" description="Disordered" evidence="3">
    <location>
        <begin position="1485"/>
        <end position="1504"/>
    </location>
</feature>
<sequence length="1937" mass="209316">MGMRSEGRMGIEMIGDGLALLPPAESTAIHQLHGTARTRISTPLLDQLPVLHDNNHTDNNPIRVLDPLQFARIHLQHTLAHPPDNLPSSKGGPTSHHATARHPFPAHPDHATANARITPKVPHYRGLVWVVCEDDLEQAGDQTTLRILRRKPASAMLDPTLTQPFGLDDQSFPSSSSSSEEGSEEEEEDDLLDDDLSMYDEEDEEEATGLNEDQQEVLLMARAQDEVAIAGVNAVKEGAQLSIASRPAANVSTYALPSTITATTATDGAVPPPSTSASAAGSSGRRQSSASTSTSTSVSSSPGLETDSADADADEDDGFESVLASPLHIPMNMGVDMGMNADTFDHVDAVHVVQPSDEGDGVEVGVGVPDAAVISGRDDDDDTPHANLKMNKKEENFEGTYMHPVAHRPSPALVVTGLGIIPAASLPVAVSAPSATAMATSSSPSLGTPSSSVSSSSSSEDMELDNSLSVSSSSSSPMSITEPSSRSPSEDNDNDNSALDEELQKSSSLSQAQAQTEAKELEPSQPVQNQNPPHPNLHSNHAHNPNHPQNYPNHSQNHNHNQHPHQPKRKTPTNPASPPLFTSTFRPKELLRRTKGAKLQLQIVTTNLGLGSGSGSASGSNGSGTGTGKASPPVFGPASGLTFGHVQAQAPVAAQEQGQRGANGKDLRQRGEEKEKKEGEMKSGAEKGDVVVSDVNDDDEKGWEFVPARVPEGISLRNFGIQVPIYATLSDVVVYSPFGATPAAISLARRFRAAIRAKRQERLQAAGLGGEEDEDDDDEPLDDTPNNNEDTHRTNDQERLEREERRRRRKEFLRYNVFVLDAVEEEMRKTMPHLMMQIFGAGVPGGQPPAGARSACSGSGTTTEKTCQGGGCPDESGIGIDIGAHTDGPDGHLIELDAVEEAEAQKRRQKEEAVMDVVADIDLDQGDAMDVDVDPHHASSSSSTLLPEKKKGRPRQRHDHDHDEAKDEDEDELHLIPNTVDFALREREEMRDLTKASEIISLYPFPSAAPSFLSTAFVPSPASTSTSHLPPAHRSISTPAPTLASASKVTRTSSSTTYDDPESVGPLMWDPRVGQVFLGNSGDVPLSPDVPSHFRHAANVPRDADEAGWDWESLTGHLRGVGELMKEYGLDEVDVVQQDLDVKDSFKAKPKTAKSSPTSKGSTASVSEDDPFNYLATNDPGRGFGYDICVECHDLAPFPSTAHLRAADEHLGMLDVMWRERWEKAWMAKEERRVRRETEASGVNDLDDSNAKLLSSQIRPPPPAPPRPPPHANAVIHLPFPSSPSNSQATMVALMPVIRFLEKWIQPMPLPVPVVVQPPPLAPLQTELKNLRMIEGVDPKKNAAGSSPPPAPATTSRRWSSVTSFMHGFGGSSHHDSKDKEQQQHLPPPEPLPPHPTRMRSATSPSFHLAHPPTPVQARTRPLKVLLYSSDGYTESSVPALCLLMSIKALMLPEAYLELQVEKRRSFFVYQSDLGVLRRVETRLREEREREKEKEREREREREKMTAGAYLGGAHGNTIINSNGKRTATPTPISGSPPMRVGGVFGSSHSVQSPAAAAASPARPPSPGRNNSFTGRPAAKSVSFHGPPPYMQGSHVQTAPMPAPMVVPSRIGQSHNTHHSLTQSGTWPGPSHGTATQQNIFPTSGQVQHLADLGGVSVNGIFTPQHPQPQQPMGMAGGTMTKGRPRASTSPWLPSLFGGDHQSWFNDPRFDGSFPSRVLPFLYLGNLNHASNVYMLHALGITHVVSVGECALVPPPHHVSFHLGSGASNYRPPGSSSGPHFVPGKGPGAHGSLWIEEREGRIKVLDIKGVCDDGIDTLEPQLEPICDWIDKARQEGGQVLVHCRVGVSRSATVTIAYVMKHLELPLVDAYLIVRSRRLSVLIQPNMRLLYNLCGWEIKLAKERANGDERKLKKELARTLTWPYLAKEVHALNEKYLH</sequence>
<protein>
    <submittedName>
        <fullName evidence="6">Uncharacterized protein</fullName>
    </submittedName>
</protein>
<dbReference type="InterPro" id="IPR020422">
    <property type="entry name" value="TYR_PHOSPHATASE_DUAL_dom"/>
</dbReference>
<evidence type="ECO:0000313" key="6">
    <source>
        <dbReference type="EMBL" id="KAF8910542.1"/>
    </source>
</evidence>
<feature type="compositionally biased region" description="Low complexity" evidence="3">
    <location>
        <begin position="467"/>
        <end position="487"/>
    </location>
</feature>
<evidence type="ECO:0000259" key="4">
    <source>
        <dbReference type="PROSITE" id="PS50054"/>
    </source>
</evidence>
<evidence type="ECO:0000256" key="3">
    <source>
        <dbReference type="SAM" id="MobiDB-lite"/>
    </source>
</evidence>
<feature type="region of interest" description="Disordered" evidence="3">
    <location>
        <begin position="1147"/>
        <end position="1171"/>
    </location>
</feature>
<feature type="region of interest" description="Disordered" evidence="3">
    <location>
        <begin position="1020"/>
        <end position="1067"/>
    </location>
</feature>
<dbReference type="Pfam" id="PF00782">
    <property type="entry name" value="DSPc"/>
    <property type="match status" value="1"/>
</dbReference>
<dbReference type="GO" id="GO:0033260">
    <property type="term" value="P:nuclear DNA replication"/>
    <property type="evidence" value="ECO:0007669"/>
    <property type="project" value="InterPro"/>
</dbReference>
<feature type="region of interest" description="Disordered" evidence="3">
    <location>
        <begin position="608"/>
        <end position="689"/>
    </location>
</feature>
<dbReference type="InterPro" id="IPR047949">
    <property type="entry name" value="PPS1_DSP"/>
</dbReference>
<feature type="compositionally biased region" description="Low complexity" evidence="3">
    <location>
        <begin position="167"/>
        <end position="180"/>
    </location>
</feature>
<feature type="compositionally biased region" description="Gly residues" evidence="3">
    <location>
        <begin position="610"/>
        <end position="627"/>
    </location>
</feature>
<keyword evidence="1" id="KW-0378">Hydrolase</keyword>
<dbReference type="Gene3D" id="3.90.190.10">
    <property type="entry name" value="Protein tyrosine phosphatase superfamily"/>
    <property type="match status" value="1"/>
</dbReference>
<feature type="compositionally biased region" description="Basic and acidic residues" evidence="3">
    <location>
        <begin position="663"/>
        <end position="689"/>
    </location>
</feature>
<dbReference type="SMART" id="SM00195">
    <property type="entry name" value="DSPc"/>
    <property type="match status" value="1"/>
</dbReference>
<dbReference type="EMBL" id="JADNYJ010000006">
    <property type="protein sequence ID" value="KAF8910542.1"/>
    <property type="molecule type" value="Genomic_DNA"/>
</dbReference>
<dbReference type="GO" id="GO:0005634">
    <property type="term" value="C:nucleus"/>
    <property type="evidence" value="ECO:0007669"/>
    <property type="project" value="GOC"/>
</dbReference>
<feature type="compositionally biased region" description="Low complexity" evidence="3">
    <location>
        <begin position="505"/>
        <end position="516"/>
    </location>
</feature>
<feature type="compositionally biased region" description="Acidic residues" evidence="3">
    <location>
        <begin position="490"/>
        <end position="501"/>
    </location>
</feature>
<dbReference type="InterPro" id="IPR029021">
    <property type="entry name" value="Prot-tyrosine_phosphatase-like"/>
</dbReference>
<feature type="region of interest" description="Disordered" evidence="3">
    <location>
        <begin position="438"/>
        <end position="588"/>
    </location>
</feature>
<dbReference type="CDD" id="cd14516">
    <property type="entry name" value="DSP_fungal_PPS1"/>
    <property type="match status" value="1"/>
</dbReference>
<evidence type="ECO:0000313" key="7">
    <source>
        <dbReference type="Proteomes" id="UP000724874"/>
    </source>
</evidence>
<feature type="domain" description="Tyrosine-protein phosphatase" evidence="4">
    <location>
        <begin position="1714"/>
        <end position="1901"/>
    </location>
</feature>
<feature type="compositionally biased region" description="Acidic residues" evidence="3">
    <location>
        <begin position="181"/>
        <end position="192"/>
    </location>
</feature>
<keyword evidence="2" id="KW-0904">Protein phosphatase</keyword>
<feature type="compositionally biased region" description="Low complexity" evidence="3">
    <location>
        <begin position="438"/>
        <end position="459"/>
    </location>
</feature>
<proteinExistence type="predicted"/>
<feature type="region of interest" description="Disordered" evidence="3">
    <location>
        <begin position="264"/>
        <end position="318"/>
    </location>
</feature>
<dbReference type="PROSITE" id="PS50054">
    <property type="entry name" value="TYR_PHOSPHATASE_DUAL"/>
    <property type="match status" value="1"/>
</dbReference>
<feature type="region of interest" description="Disordered" evidence="3">
    <location>
        <begin position="1231"/>
        <end position="1273"/>
    </location>
</feature>
<dbReference type="InterPro" id="IPR000340">
    <property type="entry name" value="Dual-sp_phosphatase_cat-dom"/>
</dbReference>
<feature type="compositionally biased region" description="Low complexity" evidence="3">
    <location>
        <begin position="275"/>
        <end position="303"/>
    </location>
</feature>
<dbReference type="Proteomes" id="UP000724874">
    <property type="component" value="Unassembled WGS sequence"/>
</dbReference>
<feature type="compositionally biased region" description="Low complexity" evidence="3">
    <location>
        <begin position="1547"/>
        <end position="1561"/>
    </location>
</feature>
<feature type="compositionally biased region" description="Acidic residues" evidence="3">
    <location>
        <begin position="770"/>
        <end position="782"/>
    </location>
</feature>
<evidence type="ECO:0000256" key="1">
    <source>
        <dbReference type="ARBA" id="ARBA00022801"/>
    </source>
</evidence>
<feature type="compositionally biased region" description="Polar residues" evidence="3">
    <location>
        <begin position="1518"/>
        <end position="1534"/>
    </location>
</feature>
<dbReference type="OrthoDB" id="273181at2759"/>
<feature type="compositionally biased region" description="Basic and acidic residues" evidence="3">
    <location>
        <begin position="789"/>
        <end position="804"/>
    </location>
</feature>
<feature type="compositionally biased region" description="Polar residues" evidence="3">
    <location>
        <begin position="1611"/>
        <end position="1626"/>
    </location>
</feature>
<gene>
    <name evidence="6" type="ORF">CPB84DRAFT_1842542</name>
</gene>
<feature type="compositionally biased region" description="Basic and acidic residues" evidence="3">
    <location>
        <begin position="1373"/>
        <end position="1383"/>
    </location>
</feature>
<dbReference type="InterPro" id="IPR000387">
    <property type="entry name" value="Tyr_Pase_dom"/>
</dbReference>
<organism evidence="6 7">
    <name type="scientific">Gymnopilus junonius</name>
    <name type="common">Spectacular rustgill mushroom</name>
    <name type="synonym">Gymnopilus spectabilis subsp. junonius</name>
    <dbReference type="NCBI Taxonomy" id="109634"/>
    <lineage>
        <taxon>Eukaryota</taxon>
        <taxon>Fungi</taxon>
        <taxon>Dikarya</taxon>
        <taxon>Basidiomycota</taxon>
        <taxon>Agaricomycotina</taxon>
        <taxon>Agaricomycetes</taxon>
        <taxon>Agaricomycetidae</taxon>
        <taxon>Agaricales</taxon>
        <taxon>Agaricineae</taxon>
        <taxon>Hymenogastraceae</taxon>
        <taxon>Gymnopilus</taxon>
    </lineage>
</organism>
<feature type="compositionally biased region" description="Low complexity" evidence="3">
    <location>
        <begin position="647"/>
        <end position="659"/>
    </location>
</feature>
<name>A0A9P5NY38_GYMJU</name>
<evidence type="ECO:0000259" key="5">
    <source>
        <dbReference type="PROSITE" id="PS50056"/>
    </source>
</evidence>
<feature type="region of interest" description="Disordered" evidence="3">
    <location>
        <begin position="1364"/>
        <end position="1416"/>
    </location>
</feature>
<dbReference type="InterPro" id="IPR053239">
    <property type="entry name" value="Dual_spec_PTase"/>
</dbReference>
<evidence type="ECO:0000256" key="2">
    <source>
        <dbReference type="ARBA" id="ARBA00022912"/>
    </source>
</evidence>
<dbReference type="PROSITE" id="PS00383">
    <property type="entry name" value="TYR_PHOSPHATASE_1"/>
    <property type="match status" value="1"/>
</dbReference>
<feature type="region of interest" description="Disordered" evidence="3">
    <location>
        <begin position="928"/>
        <end position="973"/>
    </location>
</feature>
<feature type="region of interest" description="Disordered" evidence="3">
    <location>
        <begin position="764"/>
        <end position="805"/>
    </location>
</feature>
<keyword evidence="7" id="KW-1185">Reference proteome</keyword>
<feature type="region of interest" description="Disordered" evidence="3">
    <location>
        <begin position="158"/>
        <end position="192"/>
    </location>
</feature>
<feature type="compositionally biased region" description="Low complexity" evidence="3">
    <location>
        <begin position="1153"/>
        <end position="1165"/>
    </location>
</feature>
<dbReference type="SUPFAM" id="SSF52799">
    <property type="entry name" value="(Phosphotyrosine protein) phosphatases II"/>
    <property type="match status" value="1"/>
</dbReference>
<feature type="compositionally biased region" description="Acidic residues" evidence="3">
    <location>
        <begin position="307"/>
        <end position="318"/>
    </location>
</feature>
<feature type="region of interest" description="Disordered" evidence="3">
    <location>
        <begin position="80"/>
        <end position="112"/>
    </location>
</feature>
<feature type="compositionally biased region" description="Basic residues" evidence="3">
    <location>
        <begin position="560"/>
        <end position="571"/>
    </location>
</feature>
<comment type="caution">
    <text evidence="6">The sequence shown here is derived from an EMBL/GenBank/DDBJ whole genome shotgun (WGS) entry which is preliminary data.</text>
</comment>
<dbReference type="PANTHER" id="PTHR47550">
    <property type="entry name" value="DUAL SPECIFICITY PROTEIN PHOSPHATASE PPS1"/>
    <property type="match status" value="1"/>
</dbReference>
<feature type="region of interest" description="Disordered" evidence="3">
    <location>
        <begin position="1339"/>
        <end position="1358"/>
    </location>
</feature>
<feature type="compositionally biased region" description="Pro residues" evidence="3">
    <location>
        <begin position="1259"/>
        <end position="1271"/>
    </location>
</feature>
<feature type="domain" description="Tyrosine specific protein phosphatases" evidence="5">
    <location>
        <begin position="1812"/>
        <end position="1888"/>
    </location>
</feature>